<evidence type="ECO:0000256" key="1">
    <source>
        <dbReference type="SAM" id="MobiDB-lite"/>
    </source>
</evidence>
<dbReference type="RefSeq" id="WP_199202572.1">
    <property type="nucleotide sequence ID" value="NZ_MW124301.1"/>
</dbReference>
<dbReference type="EMBL" id="MW124301">
    <property type="protein sequence ID" value="QPL19415.1"/>
    <property type="molecule type" value="Genomic_DNA"/>
</dbReference>
<keyword evidence="2" id="KW-0614">Plasmid</keyword>
<feature type="region of interest" description="Disordered" evidence="1">
    <location>
        <begin position="1"/>
        <end position="52"/>
    </location>
</feature>
<sequence>MEIDWNEMEVSQNLSSGKEERELEAKPSNSIVIPTPAMENKKQNFKEQEIER</sequence>
<gene>
    <name evidence="2" type="ORF">pLIS400401c</name>
</gene>
<name>A0A7T0MAU5_LISSE</name>
<feature type="compositionally biased region" description="Basic and acidic residues" evidence="1">
    <location>
        <begin position="39"/>
        <end position="52"/>
    </location>
</feature>
<reference evidence="2" key="2">
    <citation type="submission" date="2020-10" db="EMBL/GenBank/DDBJ databases">
        <authorList>
            <person name="Chmielowska C.A."/>
            <person name="Korsak D."/>
            <person name="Bartosik D."/>
        </authorList>
    </citation>
    <scope>NUCLEOTIDE SEQUENCE</scope>
    <source>
        <strain evidence="2">Sr12</strain>
        <plasmid evidence="2">pLIS4</plasmid>
    </source>
</reference>
<dbReference type="AlphaFoldDB" id="A0A7T0MAU5"/>
<organism evidence="2">
    <name type="scientific">Listeria seeligeri</name>
    <dbReference type="NCBI Taxonomy" id="1640"/>
    <lineage>
        <taxon>Bacteria</taxon>
        <taxon>Bacillati</taxon>
        <taxon>Bacillota</taxon>
        <taxon>Bacilli</taxon>
        <taxon>Bacillales</taxon>
        <taxon>Listeriaceae</taxon>
        <taxon>Listeria</taxon>
    </lineage>
</organism>
<geneLocation type="plasmid" evidence="2">
    <name>pLIS4</name>
</geneLocation>
<accession>A0A7T0MAU5</accession>
<protein>
    <submittedName>
        <fullName evidence="2">Uncharacterized protein</fullName>
    </submittedName>
</protein>
<reference evidence="2" key="1">
    <citation type="journal article" date="2020" name="Int. J. Mol. Sci.">
        <title>Genetic Carriers and Genomic Distribution of cadA6-A Novel Variant of a Cadmium Resistance Determinant Identified in Listeria spp.</title>
        <authorList>
            <person name="Chmielowska C."/>
            <person name="Korsak D."/>
            <person name="Szmulkowska B."/>
            <person name="Krop A."/>
            <person name="Lipka K."/>
            <person name="Krupinska M."/>
            <person name="Bartosik D."/>
        </authorList>
    </citation>
    <scope>NUCLEOTIDE SEQUENCE</scope>
    <source>
        <strain evidence="2">Sr12</strain>
    </source>
</reference>
<evidence type="ECO:0000313" key="2">
    <source>
        <dbReference type="EMBL" id="QPL19415.1"/>
    </source>
</evidence>
<proteinExistence type="predicted"/>